<protein>
    <recommendedName>
        <fullName evidence="3">Methyltransferase</fullName>
    </recommendedName>
</protein>
<dbReference type="InterPro" id="IPR029063">
    <property type="entry name" value="SAM-dependent_MTases_sf"/>
</dbReference>
<keyword evidence="2" id="KW-1185">Reference proteome</keyword>
<dbReference type="Proteomes" id="UP000193926">
    <property type="component" value="Unassembled WGS sequence"/>
</dbReference>
<sequence length="200" mass="23007">MTASQPIVDRPILTFPEEVSDWVRAFYERAETILEYGSGGSTVMASEMRGKTIFSVESDPAWCRDMEAYFEESGSVSKVTMHYANIGPVGKWGRPSSDRHWARFHRYPNSVWDRADFVAPDIVLVDGRFRVGCVLATLLRTEKPVTLLFDDYVDRPFYHRVEKFVEPVEIKGRMARFDIVPTPLPKHHLTEMLTLFTKSL</sequence>
<reference evidence="1 2" key="1">
    <citation type="submission" date="2014-03" db="EMBL/GenBank/DDBJ databases">
        <title>The draft genome sequence of Marivita geojedonensis KCTC 23882.</title>
        <authorList>
            <person name="Lai Q."/>
            <person name="Shao Z."/>
        </authorList>
    </citation>
    <scope>NUCLEOTIDE SEQUENCE [LARGE SCALE GENOMIC DNA]</scope>
    <source>
        <strain evidence="1 2">DPG-138</strain>
    </source>
</reference>
<dbReference type="Gene3D" id="3.40.50.150">
    <property type="entry name" value="Vaccinia Virus protein VP39"/>
    <property type="match status" value="1"/>
</dbReference>
<name>A0A1X4N925_9RHOB</name>
<accession>A0A1X4N925</accession>
<proteinExistence type="predicted"/>
<dbReference type="RefSeq" id="WP_085641574.1">
    <property type="nucleotide sequence ID" value="NZ_JFKC01000042.1"/>
</dbReference>
<evidence type="ECO:0008006" key="3">
    <source>
        <dbReference type="Google" id="ProtNLM"/>
    </source>
</evidence>
<dbReference type="AlphaFoldDB" id="A0A1X4N925"/>
<gene>
    <name evidence="1" type="ORF">MGEO_20250</name>
</gene>
<dbReference type="EMBL" id="JFKC01000042">
    <property type="protein sequence ID" value="OSQ42793.1"/>
    <property type="molecule type" value="Genomic_DNA"/>
</dbReference>
<organism evidence="1 2">
    <name type="scientific">Marivita geojedonensis</name>
    <dbReference type="NCBI Taxonomy" id="1123756"/>
    <lineage>
        <taxon>Bacteria</taxon>
        <taxon>Pseudomonadati</taxon>
        <taxon>Pseudomonadota</taxon>
        <taxon>Alphaproteobacteria</taxon>
        <taxon>Rhodobacterales</taxon>
        <taxon>Roseobacteraceae</taxon>
        <taxon>Marivita</taxon>
    </lineage>
</organism>
<evidence type="ECO:0000313" key="2">
    <source>
        <dbReference type="Proteomes" id="UP000193926"/>
    </source>
</evidence>
<dbReference type="STRING" id="1123756.MGEO_20250"/>
<comment type="caution">
    <text evidence="1">The sequence shown here is derived from an EMBL/GenBank/DDBJ whole genome shotgun (WGS) entry which is preliminary data.</text>
</comment>
<dbReference type="OrthoDB" id="7445868at2"/>
<evidence type="ECO:0000313" key="1">
    <source>
        <dbReference type="EMBL" id="OSQ42793.1"/>
    </source>
</evidence>